<evidence type="ECO:0000313" key="2">
    <source>
        <dbReference type="EMBL" id="AFK50451.1"/>
    </source>
</evidence>
<dbReference type="InParanoid" id="I3TCG3"/>
<dbReference type="Proteomes" id="UP000005270">
    <property type="component" value="Chromosome"/>
</dbReference>
<dbReference type="RefSeq" id="WP_014736702.1">
    <property type="nucleotide sequence ID" value="NC_017954.1"/>
</dbReference>
<keyword evidence="1" id="KW-0812">Transmembrane</keyword>
<accession>I3TCG3</accession>
<protein>
    <submittedName>
        <fullName evidence="2">Uncharacterized protein</fullName>
    </submittedName>
</protein>
<evidence type="ECO:0000313" key="3">
    <source>
        <dbReference type="Proteomes" id="UP000005270"/>
    </source>
</evidence>
<reference evidence="2 3" key="1">
    <citation type="journal article" date="2012" name="J. Bacteriol.">
        <title>Complete genome sequence of the hyperthermophilic cellulolytic Crenarchaeon 'Thermogladius cellulolyticus' 1633.</title>
        <authorList>
            <person name="Mardanov A.V."/>
            <person name="Kochetkova T.V."/>
            <person name="Beletsky A.V."/>
            <person name="Bonch-Osmolovskaya E.A."/>
            <person name="Ravin N.V."/>
            <person name="Skryabin K.G."/>
        </authorList>
    </citation>
    <scope>NUCLEOTIDE SEQUENCE [LARGE SCALE GENOMIC DNA]</scope>
    <source>
        <strain evidence="3">DSM 22663 / VKM B-2946 / 1633</strain>
    </source>
</reference>
<feature type="transmembrane region" description="Helical" evidence="1">
    <location>
        <begin position="133"/>
        <end position="156"/>
    </location>
</feature>
<dbReference type="HOGENOM" id="CLU_996126_0_0_2"/>
<dbReference type="eggNOG" id="arCOG10425">
    <property type="taxonomic scope" value="Archaea"/>
</dbReference>
<keyword evidence="1" id="KW-0472">Membrane</keyword>
<proteinExistence type="predicted"/>
<keyword evidence="1" id="KW-1133">Transmembrane helix</keyword>
<dbReference type="GeneID" id="13012293"/>
<organism evidence="2 3">
    <name type="scientific">Thermogladius calderae (strain DSM 22663 / VKM B-2946 / 1633)</name>
    <dbReference type="NCBI Taxonomy" id="1184251"/>
    <lineage>
        <taxon>Archaea</taxon>
        <taxon>Thermoproteota</taxon>
        <taxon>Thermoprotei</taxon>
        <taxon>Desulfurococcales</taxon>
        <taxon>Desulfurococcaceae</taxon>
        <taxon>Thermogladius</taxon>
    </lineage>
</organism>
<evidence type="ECO:0000256" key="1">
    <source>
        <dbReference type="SAM" id="Phobius"/>
    </source>
</evidence>
<dbReference type="AlphaFoldDB" id="I3TCG3"/>
<dbReference type="STRING" id="1184251.TCELL_0026"/>
<name>I3TCG3_THEC1</name>
<gene>
    <name evidence="2" type="ordered locus">TCELL_0026</name>
</gene>
<dbReference type="EMBL" id="CP003531">
    <property type="protein sequence ID" value="AFK50451.1"/>
    <property type="molecule type" value="Genomic_DNA"/>
</dbReference>
<dbReference type="KEGG" id="thg:TCELL_0026"/>
<feature type="transmembrane region" description="Helical" evidence="1">
    <location>
        <begin position="107"/>
        <end position="127"/>
    </location>
</feature>
<sequence length="279" mass="31021">MRELRGELERLDVTRTLDIVAAKNPSLRSEVDRVKEVYDRLSRLQLYGLNQEVVLGVYLLLYRVMQLAYAVERGFDSVAIASLLRDLGNTLEETYARALRSSRLQRLQLAAPVMLSSIAFLLCYTSSGLLVTLLSFVLGAIAVPLFAFSATSSYLLDILAGLLGLSTSFEQGYDPLTITLYTLIVVTNATYLVLFEAAKSGGSAYARLVSSYVLEKADLFFVDVGIVEVDEEVLKLFARNYGEIGKDLLVYKINALKATGLSSDEITRRIRALLDRYKE</sequence>
<keyword evidence="3" id="KW-1185">Reference proteome</keyword>